<dbReference type="PANTHER" id="PTHR30606">
    <property type="entry name" value="LIPID A BIOSYNTHESIS LAUROYL ACYLTRANSFERASE"/>
    <property type="match status" value="1"/>
</dbReference>
<dbReference type="Pfam" id="PF03279">
    <property type="entry name" value="Lip_A_acyltrans"/>
    <property type="match status" value="1"/>
</dbReference>
<gene>
    <name evidence="7" type="ORF">PEPS_32960</name>
</gene>
<dbReference type="InterPro" id="IPR004960">
    <property type="entry name" value="LipA_acyltrans"/>
</dbReference>
<evidence type="ECO:0000256" key="3">
    <source>
        <dbReference type="ARBA" id="ARBA00022519"/>
    </source>
</evidence>
<evidence type="ECO:0000256" key="1">
    <source>
        <dbReference type="ARBA" id="ARBA00004533"/>
    </source>
</evidence>
<keyword evidence="6" id="KW-0012">Acyltransferase</keyword>
<keyword evidence="7" id="KW-0614">Plasmid</keyword>
<dbReference type="CDD" id="cd07984">
    <property type="entry name" value="LPLAT_LABLAT-like"/>
    <property type="match status" value="1"/>
</dbReference>
<keyword evidence="4" id="KW-0808">Transferase</keyword>
<dbReference type="PANTHER" id="PTHR30606:SF10">
    <property type="entry name" value="PHOSPHATIDYLINOSITOL MANNOSIDE ACYLTRANSFERASE"/>
    <property type="match status" value="1"/>
</dbReference>
<evidence type="ECO:0000256" key="2">
    <source>
        <dbReference type="ARBA" id="ARBA00022475"/>
    </source>
</evidence>
<comment type="subcellular location">
    <subcellularLocation>
        <location evidence="1">Cell inner membrane</location>
    </subcellularLocation>
</comment>
<organism evidence="7 8">
    <name type="scientific">Persicobacter psychrovividus</name>
    <dbReference type="NCBI Taxonomy" id="387638"/>
    <lineage>
        <taxon>Bacteria</taxon>
        <taxon>Pseudomonadati</taxon>
        <taxon>Bacteroidota</taxon>
        <taxon>Cytophagia</taxon>
        <taxon>Cytophagales</taxon>
        <taxon>Persicobacteraceae</taxon>
        <taxon>Persicobacter</taxon>
    </lineage>
</organism>
<evidence type="ECO:0000256" key="4">
    <source>
        <dbReference type="ARBA" id="ARBA00022679"/>
    </source>
</evidence>
<geneLocation type="plasmid" evidence="7 8">
    <name>pPP1</name>
</geneLocation>
<keyword evidence="2" id="KW-1003">Cell membrane</keyword>
<protein>
    <submittedName>
        <fullName evidence="7">Lipid A biosynthesis protein</fullName>
    </submittedName>
</protein>
<dbReference type="Proteomes" id="UP001354989">
    <property type="component" value="Plasmid pPP1"/>
</dbReference>
<dbReference type="EMBL" id="AP025293">
    <property type="protein sequence ID" value="BDD01016.1"/>
    <property type="molecule type" value="Genomic_DNA"/>
</dbReference>
<evidence type="ECO:0000256" key="5">
    <source>
        <dbReference type="ARBA" id="ARBA00023136"/>
    </source>
</evidence>
<keyword evidence="3" id="KW-0997">Cell inner membrane</keyword>
<evidence type="ECO:0000313" key="7">
    <source>
        <dbReference type="EMBL" id="BDD01016.1"/>
    </source>
</evidence>
<reference evidence="7 8" key="1">
    <citation type="submission" date="2021-12" db="EMBL/GenBank/DDBJ databases">
        <title>Genome sequencing of bacteria with rrn-lacking chromosome and rrn-plasmid.</title>
        <authorList>
            <person name="Anda M."/>
            <person name="Iwasaki W."/>
        </authorList>
    </citation>
    <scope>NUCLEOTIDE SEQUENCE [LARGE SCALE GENOMIC DNA]</scope>
    <source>
        <strain evidence="7 8">NBRC 101262</strain>
        <plasmid evidence="7 8">pPP1</plasmid>
    </source>
</reference>
<name>A0ABN6LCT3_9BACT</name>
<keyword evidence="8" id="KW-1185">Reference proteome</keyword>
<evidence type="ECO:0000313" key="8">
    <source>
        <dbReference type="Proteomes" id="UP001354989"/>
    </source>
</evidence>
<proteinExistence type="predicted"/>
<dbReference type="RefSeq" id="WP_332922479.1">
    <property type="nucleotide sequence ID" value="NZ_AP025293.1"/>
</dbReference>
<accession>A0ABN6LCT3</accession>
<evidence type="ECO:0000256" key="6">
    <source>
        <dbReference type="ARBA" id="ARBA00023315"/>
    </source>
</evidence>
<keyword evidence="5" id="KW-0472">Membrane</keyword>
<sequence length="303" mass="35852">MFAVVYYLILIPVSLLPNRLQYFLSDLIYLIIRYIVPYRRKIVLDNIRRSFPEKSEQEVNKIANQFYAHFCDLIIESIDLFTITEKQIRQRFQAGDIEALNTLYEKNKSVVFASGHYNNWEIAATAIPLLLKHKVDGLYAPLSNKFLDQKFLKSRQHFGLKMFPKKQVKAMFESHKGQPTVSGFGADQCPPYHTRQAYFTKFLNQDTPVMFGTEKYAKEYDHAVCYMHVRKLKRGHYIFDAELICEDAQATPYGEITEKHTRMLEKDILANPQYWLWTHKRWKLTRERVEENARQYEAEQQAS</sequence>